<keyword evidence="4" id="KW-0444">Lipid biosynthesis</keyword>
<evidence type="ECO:0000256" key="1">
    <source>
        <dbReference type="ARBA" id="ARBA00001928"/>
    </source>
</evidence>
<keyword evidence="10" id="KW-1208">Phospholipid metabolism</keyword>
<comment type="pathway">
    <text evidence="2">Lipid metabolism.</text>
</comment>
<sequence>MDYNKFSNYFGLIAHYKFPKLLQNAINNWYVKKFQIDMSEFNPIGSYDSLNALFTRGLNSPRALGDGFVSPSDGLCFECQKGDNLKAYSIKSKSYSVDELLGKSLEKGELDGEFDYLNIYLSPRDYHHYHAPCDMEIISLNYTPGTLFSVAKSALLKHDNLYARNERVVLKARLANDKLIWMVFVGALNVGKMKFDFEPRVSTNSNLSPAFYNYNNLSLKKGEHIGNFELGSTIVIISQNGAINYQIKRDMTLKQAQSIAQIIG</sequence>
<dbReference type="KEGG" id="clx:CLAN_0694"/>
<dbReference type="GO" id="GO:0006646">
    <property type="term" value="P:phosphatidylethanolamine biosynthetic process"/>
    <property type="evidence" value="ECO:0007669"/>
    <property type="project" value="UniProtKB-UniPathway"/>
</dbReference>
<name>A0A1X9SMH4_9BACT</name>
<evidence type="ECO:0000313" key="14">
    <source>
        <dbReference type="Proteomes" id="UP000202031"/>
    </source>
</evidence>
<evidence type="ECO:0000256" key="3">
    <source>
        <dbReference type="ARBA" id="ARBA00012243"/>
    </source>
</evidence>
<dbReference type="AlphaFoldDB" id="A0A1X9SMH4"/>
<dbReference type="InterPro" id="IPR033177">
    <property type="entry name" value="PSD-B"/>
</dbReference>
<dbReference type="EMBL" id="CP015578">
    <property type="protein sequence ID" value="ARQ97441.1"/>
    <property type="molecule type" value="Genomic_DNA"/>
</dbReference>
<dbReference type="PANTHER" id="PTHR10067">
    <property type="entry name" value="PHOSPHATIDYLSERINE DECARBOXYLASE"/>
    <property type="match status" value="1"/>
</dbReference>
<dbReference type="NCBIfam" id="NF003038">
    <property type="entry name" value="PRK03934.1"/>
    <property type="match status" value="1"/>
</dbReference>
<evidence type="ECO:0000256" key="9">
    <source>
        <dbReference type="ARBA" id="ARBA00023239"/>
    </source>
</evidence>
<keyword evidence="11" id="KW-0670">Pyruvate</keyword>
<evidence type="ECO:0000256" key="5">
    <source>
        <dbReference type="ARBA" id="ARBA00022793"/>
    </source>
</evidence>
<dbReference type="RefSeq" id="WP_096018027.1">
    <property type="nucleotide sequence ID" value="NZ_CP015578.1"/>
</dbReference>
<comment type="pathway">
    <text evidence="12">Phospholipid metabolism; phosphatidylethanolamine biosynthesis.</text>
</comment>
<dbReference type="EC" id="4.1.1.65" evidence="3"/>
<keyword evidence="5" id="KW-0210">Decarboxylase</keyword>
<dbReference type="GeneID" id="46921170"/>
<dbReference type="UniPathway" id="UPA00558"/>
<dbReference type="Proteomes" id="UP000202031">
    <property type="component" value="Chromosome"/>
</dbReference>
<dbReference type="PANTHER" id="PTHR10067:SF6">
    <property type="entry name" value="PHOSPHATIDYLSERINE DECARBOXYLASE PROENZYME, MITOCHONDRIAL"/>
    <property type="match status" value="1"/>
</dbReference>
<dbReference type="GO" id="GO:0004609">
    <property type="term" value="F:phosphatidylserine decarboxylase activity"/>
    <property type="evidence" value="ECO:0007669"/>
    <property type="project" value="UniProtKB-EC"/>
</dbReference>
<evidence type="ECO:0000256" key="4">
    <source>
        <dbReference type="ARBA" id="ARBA00022516"/>
    </source>
</evidence>
<evidence type="ECO:0000256" key="2">
    <source>
        <dbReference type="ARBA" id="ARBA00005189"/>
    </source>
</evidence>
<evidence type="ECO:0000313" key="13">
    <source>
        <dbReference type="EMBL" id="ARQ97441.1"/>
    </source>
</evidence>
<accession>A0A1X9SMH4</accession>
<keyword evidence="6" id="KW-0443">Lipid metabolism</keyword>
<evidence type="ECO:0000256" key="10">
    <source>
        <dbReference type="ARBA" id="ARBA00023264"/>
    </source>
</evidence>
<evidence type="ECO:0000256" key="11">
    <source>
        <dbReference type="ARBA" id="ARBA00023317"/>
    </source>
</evidence>
<dbReference type="NCBIfam" id="TIGR00163">
    <property type="entry name" value="PS_decarb"/>
    <property type="match status" value="1"/>
</dbReference>
<dbReference type="Pfam" id="PF02666">
    <property type="entry name" value="PS_Dcarbxylase"/>
    <property type="match status" value="1"/>
</dbReference>
<keyword evidence="9 13" id="KW-0456">Lyase</keyword>
<reference evidence="14" key="2">
    <citation type="journal article" date="2017" name="Genome Biol. Evol.">
        <title>Comparative genomic analysis identifies a Campylobacter clade deficient in selenium metabolism.</title>
        <authorList>
            <person name="Miller W.G."/>
            <person name="Yee E."/>
            <person name="Lopes B.S."/>
            <person name="Chapman M.H."/>
            <person name="Huynh S."/>
            <person name="Bono J.L."/>
            <person name="Parker C.T."/>
            <person name="Strachan N.J.C."/>
            <person name="Forbes K.J."/>
        </authorList>
    </citation>
    <scope>NUCLEOTIDE SEQUENCE [LARGE SCALE GENOMIC DNA]</scope>
    <source>
        <strain evidence="14">NCTC 13004</strain>
    </source>
</reference>
<keyword evidence="7" id="KW-0865">Zymogen</keyword>
<gene>
    <name evidence="13" type="primary">psd</name>
    <name evidence="13" type="ORF">CLAN_0694</name>
</gene>
<keyword evidence="8" id="KW-0594">Phospholipid biosynthesis</keyword>
<reference evidence="14" key="1">
    <citation type="journal article" date="2017" name="Genome Biol. Evol.">
        <title>Comparative Genomic Analysis Identifies a Campylobacter Clade Deficient in Selenium Metabolism.</title>
        <authorList>
            <person name="Miller W.G."/>
            <person name="Yee E."/>
            <person name="Lopes B.S."/>
            <person name="Chapman M.H."/>
            <person name="Huynh S."/>
            <person name="Bono J.L."/>
            <person name="Parker C.T."/>
            <person name="Strachan N.J.C."/>
            <person name="Forbes K.J."/>
        </authorList>
    </citation>
    <scope>NUCLEOTIDE SEQUENCE [LARGE SCALE GENOMIC DNA]</scope>
    <source>
        <strain evidence="14">NCTC 13004</strain>
    </source>
</reference>
<organism evidence="13 14">
    <name type="scientific">Campylobacter lanienae NCTC 13004</name>
    <dbReference type="NCBI Taxonomy" id="1031753"/>
    <lineage>
        <taxon>Bacteria</taxon>
        <taxon>Pseudomonadati</taxon>
        <taxon>Campylobacterota</taxon>
        <taxon>Epsilonproteobacteria</taxon>
        <taxon>Campylobacterales</taxon>
        <taxon>Campylobacteraceae</taxon>
        <taxon>Campylobacter</taxon>
    </lineage>
</organism>
<evidence type="ECO:0000256" key="6">
    <source>
        <dbReference type="ARBA" id="ARBA00023098"/>
    </source>
</evidence>
<evidence type="ECO:0000256" key="12">
    <source>
        <dbReference type="ARBA" id="ARBA00024326"/>
    </source>
</evidence>
<dbReference type="InterPro" id="IPR003817">
    <property type="entry name" value="PS_Dcarbxylase"/>
</dbReference>
<evidence type="ECO:0000256" key="8">
    <source>
        <dbReference type="ARBA" id="ARBA00023209"/>
    </source>
</evidence>
<protein>
    <recommendedName>
        <fullName evidence="3">phosphatidylserine decarboxylase</fullName>
        <ecNumber evidence="3">4.1.1.65</ecNumber>
    </recommendedName>
</protein>
<evidence type="ECO:0000256" key="7">
    <source>
        <dbReference type="ARBA" id="ARBA00023145"/>
    </source>
</evidence>
<proteinExistence type="predicted"/>
<comment type="cofactor">
    <cofactor evidence="1">
        <name>pyruvate</name>
        <dbReference type="ChEBI" id="CHEBI:15361"/>
    </cofactor>
</comment>